<dbReference type="PROSITE" id="PS00893">
    <property type="entry name" value="NUDIX_BOX"/>
    <property type="match status" value="1"/>
</dbReference>
<comment type="cofactor">
    <cofactor evidence="2">
        <name>Mg(2+)</name>
        <dbReference type="ChEBI" id="CHEBI:18420"/>
    </cofactor>
</comment>
<dbReference type="GO" id="GO:0034432">
    <property type="term" value="F:bis(5'-adenosyl)-pentaphosphatase activity"/>
    <property type="evidence" value="ECO:0007669"/>
    <property type="project" value="TreeGrafter"/>
</dbReference>
<organism evidence="6 7">
    <name type="scientific">Paracoccus alkenifer</name>
    <dbReference type="NCBI Taxonomy" id="65735"/>
    <lineage>
        <taxon>Bacteria</taxon>
        <taxon>Pseudomonadati</taxon>
        <taxon>Pseudomonadota</taxon>
        <taxon>Alphaproteobacteria</taxon>
        <taxon>Rhodobacterales</taxon>
        <taxon>Paracoccaceae</taxon>
        <taxon>Paracoccus</taxon>
    </lineage>
</organism>
<evidence type="ECO:0000313" key="6">
    <source>
        <dbReference type="EMBL" id="SEI03353.1"/>
    </source>
</evidence>
<proteinExistence type="inferred from homology"/>
<dbReference type="PROSITE" id="PS51462">
    <property type="entry name" value="NUDIX"/>
    <property type="match status" value="1"/>
</dbReference>
<dbReference type="HAMAP" id="MF_00298">
    <property type="entry name" value="Nudix_RppH"/>
    <property type="match status" value="1"/>
</dbReference>
<evidence type="ECO:0000256" key="2">
    <source>
        <dbReference type="ARBA" id="ARBA00001946"/>
    </source>
</evidence>
<feature type="domain" description="Nudix hydrolase" evidence="5">
    <location>
        <begin position="17"/>
        <end position="161"/>
    </location>
</feature>
<comment type="function">
    <text evidence="4">Accelerates the degradation of transcripts by removing pyrophosphate from the 5'-end of triphosphorylated RNA, leading to a more labile monophosphorylated state that can stimulate subsequent ribonuclease cleavage.</text>
</comment>
<dbReference type="Proteomes" id="UP000199125">
    <property type="component" value="Unassembled WGS sequence"/>
</dbReference>
<dbReference type="PANTHER" id="PTHR11839">
    <property type="entry name" value="UDP/ADP-SUGAR PYROPHOSPHATASE"/>
    <property type="match status" value="1"/>
</dbReference>
<dbReference type="InterPro" id="IPR015797">
    <property type="entry name" value="NUDIX_hydrolase-like_dom_sf"/>
</dbReference>
<comment type="cofactor">
    <cofactor evidence="4">
        <name>a divalent metal cation</name>
        <dbReference type="ChEBI" id="CHEBI:60240"/>
    </cofactor>
</comment>
<comment type="cofactor">
    <cofactor evidence="1">
        <name>Mn(2+)</name>
        <dbReference type="ChEBI" id="CHEBI:29035"/>
    </cofactor>
</comment>
<dbReference type="Gene3D" id="3.90.79.10">
    <property type="entry name" value="Nucleoside Triphosphate Pyrophosphohydrolase"/>
    <property type="match status" value="1"/>
</dbReference>
<keyword evidence="7" id="KW-1185">Reference proteome</keyword>
<comment type="similarity">
    <text evidence="4">Belongs to the Nudix hydrolase family. RppH subfamily.</text>
</comment>
<dbReference type="SUPFAM" id="SSF55811">
    <property type="entry name" value="Nudix"/>
    <property type="match status" value="1"/>
</dbReference>
<dbReference type="EMBL" id="FNXG01000004">
    <property type="protein sequence ID" value="SEI03353.1"/>
    <property type="molecule type" value="Genomic_DNA"/>
</dbReference>
<dbReference type="InterPro" id="IPR020476">
    <property type="entry name" value="Nudix_hydrolase"/>
</dbReference>
<dbReference type="EC" id="3.6.1.-" evidence="4"/>
<dbReference type="STRING" id="65735.SAMN04488075_2322"/>
<protein>
    <recommendedName>
        <fullName evidence="4">RNA pyrophosphohydrolase</fullName>
        <ecNumber evidence="4">3.6.1.-</ecNumber>
    </recommendedName>
    <alternativeName>
        <fullName evidence="4">(Di)nucleoside polyphosphate hydrolase</fullName>
    </alternativeName>
</protein>
<dbReference type="AlphaFoldDB" id="A0A1H6MND6"/>
<dbReference type="RefSeq" id="WP_090848260.1">
    <property type="nucleotide sequence ID" value="NZ_FNXG01000004.1"/>
</dbReference>
<feature type="short sequence motif" description="Nudix box" evidence="4">
    <location>
        <begin position="51"/>
        <end position="72"/>
    </location>
</feature>
<evidence type="ECO:0000259" key="5">
    <source>
        <dbReference type="PROSITE" id="PS51462"/>
    </source>
</evidence>
<dbReference type="NCBIfam" id="NF001938">
    <property type="entry name" value="PRK00714.1-5"/>
    <property type="match status" value="1"/>
</dbReference>
<evidence type="ECO:0000256" key="4">
    <source>
        <dbReference type="HAMAP-Rule" id="MF_00298"/>
    </source>
</evidence>
<accession>A0A1H6MND6</accession>
<name>A0A1H6MND6_9RHOB</name>
<dbReference type="OrthoDB" id="9816040at2"/>
<dbReference type="PRINTS" id="PR00502">
    <property type="entry name" value="NUDIXFAMILY"/>
</dbReference>
<dbReference type="NCBIfam" id="NF001936">
    <property type="entry name" value="PRK00714.1-3"/>
    <property type="match status" value="1"/>
</dbReference>
<sequence>MNSASPHDLPPGPGGLPYRPCAGVVLINAEGRVFAGHRIDNPSDAWQMPQGGLDAGEDPRAAALRELHEETGIPPELCEIVAEAPGWLRYDLPPELLGRIWGGRYGGQVQKWFLVRFNGSDAQIDITTDHPEFDAWAWMTAAEIRDRIVPFKREVYDAIFAAFRGHLADS</sequence>
<dbReference type="InterPro" id="IPR020084">
    <property type="entry name" value="NUDIX_hydrolase_CS"/>
</dbReference>
<dbReference type="CDD" id="cd03671">
    <property type="entry name" value="NUDIX_Ap4A_hydrolase_plant_like"/>
    <property type="match status" value="1"/>
</dbReference>
<dbReference type="GO" id="GO:0008893">
    <property type="term" value="F:guanosine-3',5'-bis(diphosphate) 3'-diphosphatase activity"/>
    <property type="evidence" value="ECO:0007669"/>
    <property type="project" value="TreeGrafter"/>
</dbReference>
<gene>
    <name evidence="4" type="primary">rppH</name>
    <name evidence="4" type="synonym">nudH</name>
    <name evidence="6" type="ORF">SAMN04488075_2322</name>
</gene>
<keyword evidence="3 4" id="KW-0378">Hydrolase</keyword>
<dbReference type="GO" id="GO:0006753">
    <property type="term" value="P:nucleoside phosphate metabolic process"/>
    <property type="evidence" value="ECO:0007669"/>
    <property type="project" value="TreeGrafter"/>
</dbReference>
<dbReference type="Pfam" id="PF00293">
    <property type="entry name" value="NUDIX"/>
    <property type="match status" value="1"/>
</dbReference>
<reference evidence="7" key="1">
    <citation type="submission" date="2016-10" db="EMBL/GenBank/DDBJ databases">
        <authorList>
            <person name="Varghese N."/>
            <person name="Submissions S."/>
        </authorList>
    </citation>
    <scope>NUCLEOTIDE SEQUENCE [LARGE SCALE GENOMIC DNA]</scope>
    <source>
        <strain evidence="7">DSM 11593</strain>
    </source>
</reference>
<dbReference type="GO" id="GO:0019693">
    <property type="term" value="P:ribose phosphate metabolic process"/>
    <property type="evidence" value="ECO:0007669"/>
    <property type="project" value="TreeGrafter"/>
</dbReference>
<dbReference type="InterPro" id="IPR000086">
    <property type="entry name" value="NUDIX_hydrolase_dom"/>
</dbReference>
<evidence type="ECO:0000256" key="3">
    <source>
        <dbReference type="ARBA" id="ARBA00022801"/>
    </source>
</evidence>
<evidence type="ECO:0000313" key="7">
    <source>
        <dbReference type="Proteomes" id="UP000199125"/>
    </source>
</evidence>
<evidence type="ECO:0000256" key="1">
    <source>
        <dbReference type="ARBA" id="ARBA00001936"/>
    </source>
</evidence>
<dbReference type="PANTHER" id="PTHR11839:SF22">
    <property type="entry name" value="NUDIX HYDROLASE 26, CHLOROPLASTIC"/>
    <property type="match status" value="1"/>
</dbReference>
<dbReference type="InterPro" id="IPR022927">
    <property type="entry name" value="RppH"/>
</dbReference>